<keyword evidence="6 9" id="KW-0472">Membrane</keyword>
<dbReference type="Pfam" id="PF00520">
    <property type="entry name" value="Ion_trans"/>
    <property type="match status" value="1"/>
</dbReference>
<evidence type="ECO:0000259" key="10">
    <source>
        <dbReference type="Pfam" id="PF00520"/>
    </source>
</evidence>
<feature type="transmembrane region" description="Helical" evidence="9">
    <location>
        <begin position="748"/>
        <end position="772"/>
    </location>
</feature>
<feature type="transmembrane region" description="Helical" evidence="9">
    <location>
        <begin position="555"/>
        <end position="571"/>
    </location>
</feature>
<dbReference type="Proteomes" id="UP001165060">
    <property type="component" value="Unassembled WGS sequence"/>
</dbReference>
<dbReference type="SMART" id="SM00320">
    <property type="entry name" value="WD40"/>
    <property type="match status" value="7"/>
</dbReference>
<sequence length="961" mass="105012">MQPSANSRRMSELQRRSSQHALEMSWGGGTPPESPHGSDDEEEIREVVENPALDKDRVEREAGAVGGDGGTGTEEVEVDVIDTEEGVETVRTDLGGYQDVFKGHTERVNAVAFSPDNKFLASGSLRTIRVVELATGKEEVFEGHTKWVQSVAWHPDGKSIVSGSTDKTVRVLNVETKEAVEFKGHTKSVSCVAFDKTGDFIASASEDDKTVRVWTVATKEVKVLQHDDELNSVSWSRTSHFLVSGSRYTLRIWDVTAGSVTRTLEKHTRGLASVAWSPDGQRIASGSEDKTVRIWDAESGEVVSVLEGHTRPVISVVWDPTSTLVVSGSEDETVRVWDVAAETTIKTIHGHSGWVRGVAWSSDGTSIASGSNGNIVMVTRPVEILAGYGIIAEGFRQQSSRLVEDGVAEMAAAGGRLFSWFDDLQKDAKFSELVMFLEAFWDVMEAKSASPDATDKAFGERLQATFKQFIADVKTKAPDLLPELVQKVPTKQLQKLAGTRVMQTLVHELSKTGAMGVYKLEVAVYCVFLVCLTRTSYICKFAASVDEVTGNASHMAWVVSTLILAIAFIAREAMQIAAASKIGTASAYFSSFWNFVDLASASLAIATVASSLASGPGETFNHLASVTAFFMWLKLLGLIKALNKQVATFVLMLSNILADIRAFLFVMLLVIIMFGHALFMVLGTNDTSDATTGGITISDWEDKTDLTELEGALEGNWETKFDTIAATGVTLYSMLLGDYDPDQFPTTYAYAISVVFMFIIVIVMLNVLIAIVSDSYDNAMVKSTELFWLARLELVAEVSTTFKNTIGRIDYEKVDEWAQSRGKQEGRAADMFRFLIQKGEEGPMVWPIRILCCPISLVYSPFFILYGLVIVPSLLKPLTKKLAATATSEVTLKLSNPNSSDDGDWSGRVLDIVRRINSNTNEASLKQLLTKVTPAPRVHSTRSRTIDGGTALPMPVFCALR</sequence>
<dbReference type="PROSITE" id="PS00678">
    <property type="entry name" value="WD_REPEATS_1"/>
    <property type="match status" value="2"/>
</dbReference>
<dbReference type="PRINTS" id="PR00320">
    <property type="entry name" value="GPROTEINBRPT"/>
</dbReference>
<evidence type="ECO:0000256" key="5">
    <source>
        <dbReference type="ARBA" id="ARBA00022989"/>
    </source>
</evidence>
<evidence type="ECO:0000256" key="9">
    <source>
        <dbReference type="SAM" id="Phobius"/>
    </source>
</evidence>
<proteinExistence type="predicted"/>
<feature type="repeat" description="WD" evidence="7">
    <location>
        <begin position="264"/>
        <end position="305"/>
    </location>
</feature>
<evidence type="ECO:0000256" key="4">
    <source>
        <dbReference type="ARBA" id="ARBA00022737"/>
    </source>
</evidence>
<evidence type="ECO:0000313" key="13">
    <source>
        <dbReference type="Proteomes" id="UP001165060"/>
    </source>
</evidence>
<evidence type="ECO:0000256" key="7">
    <source>
        <dbReference type="PROSITE-ProRule" id="PRU00221"/>
    </source>
</evidence>
<evidence type="ECO:0000256" key="1">
    <source>
        <dbReference type="ARBA" id="ARBA00004141"/>
    </source>
</evidence>
<organism evidence="12 13">
    <name type="scientific">Tetraparma gracilis</name>
    <dbReference type="NCBI Taxonomy" id="2962635"/>
    <lineage>
        <taxon>Eukaryota</taxon>
        <taxon>Sar</taxon>
        <taxon>Stramenopiles</taxon>
        <taxon>Ochrophyta</taxon>
        <taxon>Bolidophyceae</taxon>
        <taxon>Parmales</taxon>
        <taxon>Triparmaceae</taxon>
        <taxon>Tetraparma</taxon>
    </lineage>
</organism>
<feature type="transmembrane region" description="Helical" evidence="9">
    <location>
        <begin position="848"/>
        <end position="871"/>
    </location>
</feature>
<dbReference type="PANTHER" id="PTHR44129">
    <property type="entry name" value="WD REPEAT-CONTAINING PROTEIN POP1"/>
    <property type="match status" value="1"/>
</dbReference>
<evidence type="ECO:0000256" key="2">
    <source>
        <dbReference type="ARBA" id="ARBA00022574"/>
    </source>
</evidence>
<dbReference type="SUPFAM" id="SSF50978">
    <property type="entry name" value="WD40 repeat-like"/>
    <property type="match status" value="1"/>
</dbReference>
<dbReference type="InterPro" id="IPR057855">
    <property type="entry name" value="Beta-prop_WDR19_1st"/>
</dbReference>
<gene>
    <name evidence="12" type="ORF">TeGR_g10828</name>
</gene>
<evidence type="ECO:0000256" key="6">
    <source>
        <dbReference type="ARBA" id="ARBA00023136"/>
    </source>
</evidence>
<accession>A0ABQ6MRQ1</accession>
<comment type="caution">
    <text evidence="12">The sequence shown here is derived from an EMBL/GenBank/DDBJ whole genome shotgun (WGS) entry which is preliminary data.</text>
</comment>
<feature type="transmembrane region" description="Helical" evidence="9">
    <location>
        <begin position="619"/>
        <end position="639"/>
    </location>
</feature>
<keyword evidence="13" id="KW-1185">Reference proteome</keyword>
<dbReference type="InterPro" id="IPR019775">
    <property type="entry name" value="WD40_repeat_CS"/>
</dbReference>
<feature type="repeat" description="WD" evidence="7">
    <location>
        <begin position="101"/>
        <end position="124"/>
    </location>
</feature>
<feature type="repeat" description="WD" evidence="7">
    <location>
        <begin position="141"/>
        <end position="182"/>
    </location>
</feature>
<dbReference type="Gene3D" id="1.10.287.70">
    <property type="match status" value="1"/>
</dbReference>
<evidence type="ECO:0000256" key="3">
    <source>
        <dbReference type="ARBA" id="ARBA00022692"/>
    </source>
</evidence>
<keyword evidence="4" id="KW-0677">Repeat</keyword>
<dbReference type="InterPro" id="IPR001680">
    <property type="entry name" value="WD40_rpt"/>
</dbReference>
<feature type="repeat" description="WD" evidence="7">
    <location>
        <begin position="306"/>
        <end position="347"/>
    </location>
</feature>
<feature type="domain" description="Ion transport" evidence="10">
    <location>
        <begin position="526"/>
        <end position="779"/>
    </location>
</feature>
<feature type="domain" description="WDR19 first beta-propeller" evidence="11">
    <location>
        <begin position="151"/>
        <end position="304"/>
    </location>
</feature>
<dbReference type="InterPro" id="IPR005821">
    <property type="entry name" value="Ion_trans_dom"/>
</dbReference>
<feature type="repeat" description="WD" evidence="7">
    <location>
        <begin position="223"/>
        <end position="263"/>
    </location>
</feature>
<dbReference type="InterPro" id="IPR020472">
    <property type="entry name" value="WD40_PAC1"/>
</dbReference>
<feature type="region of interest" description="Disordered" evidence="8">
    <location>
        <begin position="1"/>
        <end position="75"/>
    </location>
</feature>
<evidence type="ECO:0000313" key="12">
    <source>
        <dbReference type="EMBL" id="GMI30890.1"/>
    </source>
</evidence>
<dbReference type="Pfam" id="PF23389">
    <property type="entry name" value="Beta-prop_WDR19_1st"/>
    <property type="match status" value="1"/>
</dbReference>
<evidence type="ECO:0008006" key="14">
    <source>
        <dbReference type="Google" id="ProtNLM"/>
    </source>
</evidence>
<keyword evidence="3 9" id="KW-0812">Transmembrane</keyword>
<reference evidence="12 13" key="1">
    <citation type="journal article" date="2023" name="Commun. Biol.">
        <title>Genome analysis of Parmales, the sister group of diatoms, reveals the evolutionary specialization of diatoms from phago-mixotrophs to photoautotrophs.</title>
        <authorList>
            <person name="Ban H."/>
            <person name="Sato S."/>
            <person name="Yoshikawa S."/>
            <person name="Yamada K."/>
            <person name="Nakamura Y."/>
            <person name="Ichinomiya M."/>
            <person name="Sato N."/>
            <person name="Blanc-Mathieu R."/>
            <person name="Endo H."/>
            <person name="Kuwata A."/>
            <person name="Ogata H."/>
        </authorList>
    </citation>
    <scope>NUCLEOTIDE SEQUENCE [LARGE SCALE GENOMIC DNA]</scope>
</reference>
<feature type="compositionally biased region" description="Basic and acidic residues" evidence="8">
    <location>
        <begin position="45"/>
        <end position="62"/>
    </location>
</feature>
<evidence type="ECO:0000259" key="11">
    <source>
        <dbReference type="Pfam" id="PF23389"/>
    </source>
</evidence>
<feature type="transmembrane region" description="Helical" evidence="9">
    <location>
        <begin position="660"/>
        <end position="682"/>
    </location>
</feature>
<dbReference type="PROSITE" id="PS50294">
    <property type="entry name" value="WD_REPEATS_REGION"/>
    <property type="match status" value="4"/>
</dbReference>
<dbReference type="InterPro" id="IPR036322">
    <property type="entry name" value="WD40_repeat_dom_sf"/>
</dbReference>
<comment type="subcellular location">
    <subcellularLocation>
        <location evidence="1">Membrane</location>
        <topology evidence="1">Multi-pass membrane protein</topology>
    </subcellularLocation>
</comment>
<dbReference type="PROSITE" id="PS50082">
    <property type="entry name" value="WD_REPEATS_2"/>
    <property type="match status" value="6"/>
</dbReference>
<dbReference type="EMBL" id="BRYB01004433">
    <property type="protein sequence ID" value="GMI30890.1"/>
    <property type="molecule type" value="Genomic_DNA"/>
</dbReference>
<feature type="transmembrane region" description="Helical" evidence="9">
    <location>
        <begin position="592"/>
        <end position="613"/>
    </location>
</feature>
<dbReference type="Gene3D" id="2.130.10.10">
    <property type="entry name" value="YVTN repeat-like/Quinoprotein amine dehydrogenase"/>
    <property type="match status" value="2"/>
</dbReference>
<dbReference type="CDD" id="cd00200">
    <property type="entry name" value="WD40"/>
    <property type="match status" value="1"/>
</dbReference>
<keyword evidence="5 9" id="KW-1133">Transmembrane helix</keyword>
<evidence type="ECO:0000256" key="8">
    <source>
        <dbReference type="SAM" id="MobiDB-lite"/>
    </source>
</evidence>
<protein>
    <recommendedName>
        <fullName evidence="14">Ion transport domain-containing protein</fullName>
    </recommendedName>
</protein>
<keyword evidence="2 7" id="KW-0853">WD repeat</keyword>
<dbReference type="InterPro" id="IPR050349">
    <property type="entry name" value="WD_LIS1/nudF_dynein_reg"/>
</dbReference>
<name>A0ABQ6MRQ1_9STRA</name>
<dbReference type="Pfam" id="PF00400">
    <property type="entry name" value="WD40"/>
    <property type="match status" value="2"/>
</dbReference>
<dbReference type="InterPro" id="IPR015943">
    <property type="entry name" value="WD40/YVTN_repeat-like_dom_sf"/>
</dbReference>
<feature type="repeat" description="WD" evidence="7">
    <location>
        <begin position="182"/>
        <end position="224"/>
    </location>
</feature>